<dbReference type="SUPFAM" id="SSF103473">
    <property type="entry name" value="MFS general substrate transporter"/>
    <property type="match status" value="1"/>
</dbReference>
<organism evidence="9 10">
    <name type="scientific">Bifiguratus adelaidae</name>
    <dbReference type="NCBI Taxonomy" id="1938954"/>
    <lineage>
        <taxon>Eukaryota</taxon>
        <taxon>Fungi</taxon>
        <taxon>Fungi incertae sedis</taxon>
        <taxon>Mucoromycota</taxon>
        <taxon>Mucoromycotina</taxon>
        <taxon>Endogonomycetes</taxon>
        <taxon>Endogonales</taxon>
        <taxon>Endogonales incertae sedis</taxon>
        <taxon>Bifiguratus</taxon>
    </lineage>
</organism>
<dbReference type="OrthoDB" id="2130629at2759"/>
<accession>A0A261XZ29</accession>
<proteinExistence type="predicted"/>
<keyword evidence="10" id="KW-1185">Reference proteome</keyword>
<evidence type="ECO:0000256" key="7">
    <source>
        <dbReference type="SAM" id="Phobius"/>
    </source>
</evidence>
<gene>
    <name evidence="9" type="ORF">BZG36_03034</name>
</gene>
<comment type="caution">
    <text evidence="9">The sequence shown here is derived from an EMBL/GenBank/DDBJ whole genome shotgun (WGS) entry which is preliminary data.</text>
</comment>
<feature type="transmembrane region" description="Helical" evidence="7">
    <location>
        <begin position="205"/>
        <end position="224"/>
    </location>
</feature>
<sequence length="544" mass="58254">MLTLPLSVPSSFRNALVLVIACTASLLDILNLSAVNIAVPTIAKDIDLTTSTLPWLIASYAIAFAAFLLPAGKLGDLFGYRRVFIIGLAIFGITSLINGLSPNEYMLFVFRALQGLGAACTVPNAIAIVANTFSYSEGSQRKALSAYGGSGAVGFVLGLIIGGVLAGTAGWRWIFYISALLSLAMFILAVLFLPDFAREREAEKIDFLGFFLIVGGFILLIYALSDGQWHLARDPVTLVIGVILIAAFLIWQRFSPYPLIPPAWWFRRNFAAAFVIGFVLYATFNGYIYTVTLMFQDAFGYDSLQAALYFLPAGVTAFILSNTVGYLTPLFGIQPVIIVGLLLTLGAEVGSLFFAPDIMFWKLIFPMEVVIGAGLPIVYISAQNAMIMHAPQGETGTVGAVYNTAGQLGSGVGLAIMTAIIDGVNAPDAKGLDLLPGYRGGLYAGIGLLGVNLIIAIFFIKEDRDKPEESDLEKGEPGTTPARLGSRGSETTLHGEESNDKVEKEQSPVTTSVTEPDNIEEVSDSETSSLETQKTLKCQVVETA</sequence>
<dbReference type="PANTHER" id="PTHR42718">
    <property type="entry name" value="MAJOR FACILITATOR SUPERFAMILY MULTIDRUG TRANSPORTER MFSC"/>
    <property type="match status" value="1"/>
</dbReference>
<evidence type="ECO:0000313" key="10">
    <source>
        <dbReference type="Proteomes" id="UP000242875"/>
    </source>
</evidence>
<feature type="transmembrane region" description="Helical" evidence="7">
    <location>
        <begin position="335"/>
        <end position="354"/>
    </location>
</feature>
<feature type="transmembrane region" description="Helical" evidence="7">
    <location>
        <begin position="52"/>
        <end position="71"/>
    </location>
</feature>
<dbReference type="PANTHER" id="PTHR42718:SF9">
    <property type="entry name" value="MAJOR FACILITATOR SUPERFAMILY MULTIDRUG TRANSPORTER MFSC"/>
    <property type="match status" value="1"/>
</dbReference>
<dbReference type="InterPro" id="IPR020846">
    <property type="entry name" value="MFS_dom"/>
</dbReference>
<feature type="transmembrane region" description="Helical" evidence="7">
    <location>
        <begin position="266"/>
        <end position="288"/>
    </location>
</feature>
<feature type="transmembrane region" description="Helical" evidence="7">
    <location>
        <begin position="173"/>
        <end position="193"/>
    </location>
</feature>
<dbReference type="Gene3D" id="1.20.1250.20">
    <property type="entry name" value="MFS general substrate transporter like domains"/>
    <property type="match status" value="1"/>
</dbReference>
<evidence type="ECO:0000256" key="4">
    <source>
        <dbReference type="ARBA" id="ARBA00022989"/>
    </source>
</evidence>
<evidence type="ECO:0000256" key="2">
    <source>
        <dbReference type="ARBA" id="ARBA00022448"/>
    </source>
</evidence>
<dbReference type="GO" id="GO:0016020">
    <property type="term" value="C:membrane"/>
    <property type="evidence" value="ECO:0007669"/>
    <property type="project" value="UniProtKB-SubCell"/>
</dbReference>
<feature type="domain" description="Major facilitator superfamily (MFS) profile" evidence="8">
    <location>
        <begin position="17"/>
        <end position="464"/>
    </location>
</feature>
<dbReference type="InterPro" id="IPR011701">
    <property type="entry name" value="MFS"/>
</dbReference>
<dbReference type="EMBL" id="MVBO01000078">
    <property type="protein sequence ID" value="OZJ03591.1"/>
    <property type="molecule type" value="Genomic_DNA"/>
</dbReference>
<dbReference type="Pfam" id="PF07690">
    <property type="entry name" value="MFS_1"/>
    <property type="match status" value="1"/>
</dbReference>
<evidence type="ECO:0000256" key="3">
    <source>
        <dbReference type="ARBA" id="ARBA00022692"/>
    </source>
</evidence>
<keyword evidence="3 7" id="KW-0812">Transmembrane</keyword>
<feature type="transmembrane region" description="Helical" evidence="7">
    <location>
        <begin position="236"/>
        <end position="254"/>
    </location>
</feature>
<feature type="transmembrane region" description="Helical" evidence="7">
    <location>
        <begin position="441"/>
        <end position="460"/>
    </location>
</feature>
<dbReference type="Proteomes" id="UP000242875">
    <property type="component" value="Unassembled WGS sequence"/>
</dbReference>
<feature type="compositionally biased region" description="Basic and acidic residues" evidence="6">
    <location>
        <begin position="466"/>
        <end position="476"/>
    </location>
</feature>
<protein>
    <recommendedName>
        <fullName evidence="8">Major facilitator superfamily (MFS) profile domain-containing protein</fullName>
    </recommendedName>
</protein>
<feature type="transmembrane region" description="Helical" evidence="7">
    <location>
        <begin position="145"/>
        <end position="167"/>
    </location>
</feature>
<dbReference type="PRINTS" id="PR01036">
    <property type="entry name" value="TCRTETB"/>
</dbReference>
<feature type="transmembrane region" description="Helical" evidence="7">
    <location>
        <begin position="360"/>
        <end position="380"/>
    </location>
</feature>
<evidence type="ECO:0000256" key="1">
    <source>
        <dbReference type="ARBA" id="ARBA00004141"/>
    </source>
</evidence>
<feature type="transmembrane region" description="Helical" evidence="7">
    <location>
        <begin position="12"/>
        <end position="32"/>
    </location>
</feature>
<keyword evidence="2" id="KW-0813">Transport</keyword>
<keyword evidence="5 7" id="KW-0472">Membrane</keyword>
<name>A0A261XZ29_9FUNG</name>
<evidence type="ECO:0000256" key="5">
    <source>
        <dbReference type="ARBA" id="ARBA00023136"/>
    </source>
</evidence>
<evidence type="ECO:0000259" key="8">
    <source>
        <dbReference type="PROSITE" id="PS50850"/>
    </source>
</evidence>
<evidence type="ECO:0000256" key="6">
    <source>
        <dbReference type="SAM" id="MobiDB-lite"/>
    </source>
</evidence>
<dbReference type="GO" id="GO:0022857">
    <property type="term" value="F:transmembrane transporter activity"/>
    <property type="evidence" value="ECO:0007669"/>
    <property type="project" value="InterPro"/>
</dbReference>
<evidence type="ECO:0000313" key="9">
    <source>
        <dbReference type="EMBL" id="OZJ03591.1"/>
    </source>
</evidence>
<keyword evidence="4 7" id="KW-1133">Transmembrane helix</keyword>
<feature type="transmembrane region" description="Helical" evidence="7">
    <location>
        <begin position="112"/>
        <end position="133"/>
    </location>
</feature>
<dbReference type="Gene3D" id="1.20.1720.10">
    <property type="entry name" value="Multidrug resistance protein D"/>
    <property type="match status" value="1"/>
</dbReference>
<feature type="region of interest" description="Disordered" evidence="6">
    <location>
        <begin position="466"/>
        <end position="532"/>
    </location>
</feature>
<dbReference type="AlphaFoldDB" id="A0A261XZ29"/>
<dbReference type="PROSITE" id="PS50850">
    <property type="entry name" value="MFS"/>
    <property type="match status" value="1"/>
</dbReference>
<feature type="compositionally biased region" description="Basic and acidic residues" evidence="6">
    <location>
        <begin position="493"/>
        <end position="506"/>
    </location>
</feature>
<comment type="subcellular location">
    <subcellularLocation>
        <location evidence="1">Membrane</location>
        <topology evidence="1">Multi-pass membrane protein</topology>
    </subcellularLocation>
</comment>
<reference evidence="9 10" key="1">
    <citation type="journal article" date="2017" name="Mycologia">
        <title>Bifiguratus adelaidae, gen. et sp. nov., a new member of Mucoromycotina in endophytic and soil-dwelling habitats.</title>
        <authorList>
            <person name="Torres-Cruz T.J."/>
            <person name="Billingsley Tobias T.L."/>
            <person name="Almatruk M."/>
            <person name="Hesse C."/>
            <person name="Kuske C.R."/>
            <person name="Desiro A."/>
            <person name="Benucci G.M."/>
            <person name="Bonito G."/>
            <person name="Stajich J.E."/>
            <person name="Dunlap C."/>
            <person name="Arnold A.E."/>
            <person name="Porras-Alfaro A."/>
        </authorList>
    </citation>
    <scope>NUCLEOTIDE SEQUENCE [LARGE SCALE GENOMIC DNA]</scope>
    <source>
        <strain evidence="9 10">AZ0501</strain>
    </source>
</reference>
<feature type="transmembrane region" description="Helical" evidence="7">
    <location>
        <begin position="308"/>
        <end position="328"/>
    </location>
</feature>
<dbReference type="InterPro" id="IPR036259">
    <property type="entry name" value="MFS_trans_sf"/>
</dbReference>
<feature type="transmembrane region" description="Helical" evidence="7">
    <location>
        <begin position="83"/>
        <end position="100"/>
    </location>
</feature>